<dbReference type="GeneID" id="28836809"/>
<reference evidence="2 3" key="1">
    <citation type="submission" date="2016-03" db="EMBL/GenBank/DDBJ databases">
        <title>Comparative genomics of Pseudogymnoascus destructans, the fungus causing white-nose syndrome of bats.</title>
        <authorList>
            <person name="Palmer J.M."/>
            <person name="Drees K.P."/>
            <person name="Foster J.T."/>
            <person name="Lindner D.L."/>
        </authorList>
    </citation>
    <scope>NUCLEOTIDE SEQUENCE [LARGE SCALE GENOMIC DNA]</scope>
    <source>
        <strain evidence="2 3">UAMH 10579</strain>
    </source>
</reference>
<comment type="similarity">
    <text evidence="1">Belongs to the MDM20/NAA25 family.</text>
</comment>
<dbReference type="GO" id="GO:0031416">
    <property type="term" value="C:NatB complex"/>
    <property type="evidence" value="ECO:0007669"/>
    <property type="project" value="TreeGrafter"/>
</dbReference>
<keyword evidence="3" id="KW-1185">Reference proteome</keyword>
<accession>A0A1B8GSN1</accession>
<dbReference type="InterPro" id="IPR019183">
    <property type="entry name" value="NAA25_NatB_aux_su"/>
</dbReference>
<dbReference type="Proteomes" id="UP000091956">
    <property type="component" value="Unassembled WGS sequence"/>
</dbReference>
<dbReference type="PANTHER" id="PTHR22767">
    <property type="entry name" value="N-TERMINAL ACETYLTRANSFERASE-RELATED"/>
    <property type="match status" value="1"/>
</dbReference>
<gene>
    <name evidence="2" type="ORF">VE01_03423</name>
</gene>
<organism evidence="2 3">
    <name type="scientific">Pseudogymnoascus verrucosus</name>
    <dbReference type="NCBI Taxonomy" id="342668"/>
    <lineage>
        <taxon>Eukaryota</taxon>
        <taxon>Fungi</taxon>
        <taxon>Dikarya</taxon>
        <taxon>Ascomycota</taxon>
        <taxon>Pezizomycotina</taxon>
        <taxon>Leotiomycetes</taxon>
        <taxon>Thelebolales</taxon>
        <taxon>Thelebolaceae</taxon>
        <taxon>Pseudogymnoascus</taxon>
    </lineage>
</organism>
<dbReference type="EMBL" id="KV460215">
    <property type="protein sequence ID" value="OBT98825.1"/>
    <property type="molecule type" value="Genomic_DNA"/>
</dbReference>
<sequence>MGAFFPDPRTQQHVPICNAIEAGDFRQALKLVEKRLAKTSDTYLVALRCFIQSQHDLAVHRNTAYIRLATLSQPGCKEIISDIDELNIYEEAAAAMFPNQEEKKAAAFTSKMRLAAVRANPKKEKLAQDCFHVCVKRSDWDYAQQIATVLEKNFPGNHEYPFWKLTAILTFTETRECDPQKRHILLTVASRIMQTFADATIEAAGKSPLPVRSLQTPQELLLFHRILQATGQTAARLKAYKDPYIGVSSKIAKGEWVFKRDHVLLLEDEGEWQELVDVCNDLLEGAQSTTTGKMIDARGADWKVWEAFITAAIALQTKESHDKVRDQLKAHLAPTSGLNKTYKRNASLANLSFCFELQKDGENRTFVIPSGSRFPGIDPRQAALMTHLSQYGHTASAFGDVKRYVETFSQGEIAELFGKGIPILGLRFPWAWVDEVEDVEKPDIAPREELSDVGLRTSHVTMQKLEIFYHNCNLPPIPNGADYESIASTVESNDEYTTCTWCGNKRYVWCERCQKANVMRLVRDYSTAMKGFNIGGPWVEGRPIGIPKHLKLLPTDTHPLDDMAIMAAISLIKLTATPYPRFWAKPHDFEMRHGHQRLIQAAALLEFAHSKSAANTQILLLLVKLYSMMGAGSLALRAYNKLNIKQIQGDTLGYIIFDRISSLHPHPVQDEINGTAQTLDPAANIASVQRMYGNVRGQINNNCKRSFEAGSYDSVCQLVNASDKLSRSIGTAITVIELRKIVRMTDQNAVFTKQSQGYDLLPSNPIANQFANNLDYKCYPDFETSSCPPVEMWLRLGPAPSDFRARSALLVDELWMLFRNQTDGKSKTNSALKSLERSLSVMESLKVRVDMTGHEICQHAVAVALTHFIVTTCLENPKHDVTRNRSVRHPVTNITKFMGNLKNVCKIDLGAIRYYPSFIGTLHPLYLAHETTSLIIAAAKFVNSKSVETHPKTCEVMDGLAVHAREVQQLVVDTAEQVKVKMNGGGWIDRVMTWLWEEPVGDPNVAIMDWWHPKFAHTPGRWVAQELGQEFCEWWVGELVDSWKESVIGLAALRVDEIKK</sequence>
<proteinExistence type="inferred from homology"/>
<evidence type="ECO:0000313" key="3">
    <source>
        <dbReference type="Proteomes" id="UP000091956"/>
    </source>
</evidence>
<dbReference type="PANTHER" id="PTHR22767:SF3">
    <property type="entry name" value="N-ALPHA-ACETYLTRANSFERASE 25, NATB AUXILIARY SUBUNIT"/>
    <property type="match status" value="1"/>
</dbReference>
<protein>
    <submittedName>
        <fullName evidence="2">Uncharacterized protein</fullName>
    </submittedName>
</protein>
<name>A0A1B8GSN1_9PEZI</name>
<dbReference type="STRING" id="342668.A0A1B8GSN1"/>
<evidence type="ECO:0000313" key="2">
    <source>
        <dbReference type="EMBL" id="OBT98825.1"/>
    </source>
</evidence>
<dbReference type="Pfam" id="PF09797">
    <property type="entry name" value="NatB_MDM20"/>
    <property type="match status" value="2"/>
</dbReference>
<dbReference type="OrthoDB" id="1874341at2759"/>
<dbReference type="RefSeq" id="XP_018132558.1">
    <property type="nucleotide sequence ID" value="XM_018272913.2"/>
</dbReference>
<evidence type="ECO:0000256" key="1">
    <source>
        <dbReference type="ARBA" id="ARBA00006298"/>
    </source>
</evidence>
<reference evidence="3" key="2">
    <citation type="journal article" date="2018" name="Nat. Commun.">
        <title>Extreme sensitivity to ultraviolet light in the fungal pathogen causing white-nose syndrome of bats.</title>
        <authorList>
            <person name="Palmer J.M."/>
            <person name="Drees K.P."/>
            <person name="Foster J.T."/>
            <person name="Lindner D.L."/>
        </authorList>
    </citation>
    <scope>NUCLEOTIDE SEQUENCE [LARGE SCALE GENOMIC DNA]</scope>
    <source>
        <strain evidence="3">UAMH 10579</strain>
    </source>
</reference>
<dbReference type="AlphaFoldDB" id="A0A1B8GSN1"/>